<organism evidence="2 3">
    <name type="scientific">Trema orientale</name>
    <name type="common">Charcoal tree</name>
    <name type="synonym">Celtis orientalis</name>
    <dbReference type="NCBI Taxonomy" id="63057"/>
    <lineage>
        <taxon>Eukaryota</taxon>
        <taxon>Viridiplantae</taxon>
        <taxon>Streptophyta</taxon>
        <taxon>Embryophyta</taxon>
        <taxon>Tracheophyta</taxon>
        <taxon>Spermatophyta</taxon>
        <taxon>Magnoliopsida</taxon>
        <taxon>eudicotyledons</taxon>
        <taxon>Gunneridae</taxon>
        <taxon>Pentapetalae</taxon>
        <taxon>rosids</taxon>
        <taxon>fabids</taxon>
        <taxon>Rosales</taxon>
        <taxon>Cannabaceae</taxon>
        <taxon>Trema</taxon>
    </lineage>
</organism>
<protein>
    <submittedName>
        <fullName evidence="2">Uncharacterized protein</fullName>
    </submittedName>
</protein>
<dbReference type="OrthoDB" id="10396926at2759"/>
<dbReference type="AlphaFoldDB" id="A0A2P5FLR3"/>
<sequence length="118" mass="13305">FIYISKMKSQEQYTILEQNIEIHKACKVKGQQESFNHFDHKAKTLSFNSRAFHSTILSIVHYCLDSGTSPFSASPSPDKSSKDFPLDSGTRNVKSTPKKFTTPRIISVFLTPIPCSAY</sequence>
<evidence type="ECO:0000313" key="3">
    <source>
        <dbReference type="Proteomes" id="UP000237000"/>
    </source>
</evidence>
<name>A0A2P5FLR3_TREOI</name>
<keyword evidence="3" id="KW-1185">Reference proteome</keyword>
<comment type="caution">
    <text evidence="2">The sequence shown here is derived from an EMBL/GenBank/DDBJ whole genome shotgun (WGS) entry which is preliminary data.</text>
</comment>
<gene>
    <name evidence="2" type="ORF">TorRG33x02_055830</name>
</gene>
<feature type="region of interest" description="Disordered" evidence="1">
    <location>
        <begin position="69"/>
        <end position="97"/>
    </location>
</feature>
<dbReference type="InParanoid" id="A0A2P5FLR3"/>
<feature type="non-terminal residue" evidence="2">
    <location>
        <position position="1"/>
    </location>
</feature>
<dbReference type="Proteomes" id="UP000237000">
    <property type="component" value="Unassembled WGS sequence"/>
</dbReference>
<dbReference type="EMBL" id="JXTC01000023">
    <property type="protein sequence ID" value="PON98683.1"/>
    <property type="molecule type" value="Genomic_DNA"/>
</dbReference>
<reference evidence="3" key="1">
    <citation type="submission" date="2016-06" db="EMBL/GenBank/DDBJ databases">
        <title>Parallel loss of symbiosis genes in relatives of nitrogen-fixing non-legume Parasponia.</title>
        <authorList>
            <person name="Van Velzen R."/>
            <person name="Holmer R."/>
            <person name="Bu F."/>
            <person name="Rutten L."/>
            <person name="Van Zeijl A."/>
            <person name="Liu W."/>
            <person name="Santuari L."/>
            <person name="Cao Q."/>
            <person name="Sharma T."/>
            <person name="Shen D."/>
            <person name="Roswanjaya Y."/>
            <person name="Wardhani T."/>
            <person name="Kalhor M.S."/>
            <person name="Jansen J."/>
            <person name="Van den Hoogen J."/>
            <person name="Gungor B."/>
            <person name="Hartog M."/>
            <person name="Hontelez J."/>
            <person name="Verver J."/>
            <person name="Yang W.-C."/>
            <person name="Schijlen E."/>
            <person name="Repin R."/>
            <person name="Schilthuizen M."/>
            <person name="Schranz E."/>
            <person name="Heidstra R."/>
            <person name="Miyata K."/>
            <person name="Fedorova E."/>
            <person name="Kohlen W."/>
            <person name="Bisseling T."/>
            <person name="Smit S."/>
            <person name="Geurts R."/>
        </authorList>
    </citation>
    <scope>NUCLEOTIDE SEQUENCE [LARGE SCALE GENOMIC DNA]</scope>
    <source>
        <strain evidence="3">cv. RG33-2</strain>
    </source>
</reference>
<evidence type="ECO:0000313" key="2">
    <source>
        <dbReference type="EMBL" id="PON98683.1"/>
    </source>
</evidence>
<feature type="compositionally biased region" description="Low complexity" evidence="1">
    <location>
        <begin position="69"/>
        <end position="78"/>
    </location>
</feature>
<accession>A0A2P5FLR3</accession>
<evidence type="ECO:0000256" key="1">
    <source>
        <dbReference type="SAM" id="MobiDB-lite"/>
    </source>
</evidence>
<proteinExistence type="predicted"/>